<keyword evidence="2" id="KW-1133">Transmembrane helix</keyword>
<keyword evidence="2" id="KW-0812">Transmembrane</keyword>
<name>A0A811L6E0_9BILA</name>
<evidence type="ECO:0000256" key="1">
    <source>
        <dbReference type="ARBA" id="ARBA00006803"/>
    </source>
</evidence>
<reference evidence="3" key="1">
    <citation type="submission" date="2020-09" db="EMBL/GenBank/DDBJ databases">
        <authorList>
            <person name="Kikuchi T."/>
        </authorList>
    </citation>
    <scope>NUCLEOTIDE SEQUENCE</scope>
    <source>
        <strain evidence="3">SH1</strain>
    </source>
</reference>
<dbReference type="Pfam" id="PF03125">
    <property type="entry name" value="Sre"/>
    <property type="match status" value="1"/>
</dbReference>
<dbReference type="EMBL" id="CAJFCW020000005">
    <property type="protein sequence ID" value="CAG9117435.1"/>
    <property type="molecule type" value="Genomic_DNA"/>
</dbReference>
<accession>A0A811L6E0</accession>
<sequence>MADRILVDWLRVDFYDLEEVMDYVKYTMVYSLVISELPVCAERVAASVFSKTYEAKKFHVSTVLFFGFQMTLGMFISTISNAMYTREHFLYYLVKPEMQAYAQGVLAFFCASILLNFIAFVIFIYLEQVNLKLYNRPIRIGETLSYRYQLNENVAINRLLLPWSISLFIYSFVIQGSFAVVLSGMVTYESSEMIHHYMTCFGVTGNCTAPLLLILFSTKMRARFFEKVKFLKCTAKVDHAKPYKAPRMESICDSQDHFNILAKAWDQ</sequence>
<dbReference type="EMBL" id="CAJFDH010000005">
    <property type="protein sequence ID" value="CAD5223279.1"/>
    <property type="molecule type" value="Genomic_DNA"/>
</dbReference>
<comment type="similarity">
    <text evidence="1">Belongs to the nematode receptor-like protein sre family.</text>
</comment>
<dbReference type="PANTHER" id="PTHR23128">
    <property type="entry name" value="SERPENTINE RECEPTOR, CLASS E (EPSILON)-RELATED"/>
    <property type="match status" value="1"/>
</dbReference>
<feature type="transmembrane region" description="Helical" evidence="2">
    <location>
        <begin position="104"/>
        <end position="126"/>
    </location>
</feature>
<comment type="caution">
    <text evidence="3">The sequence shown here is derived from an EMBL/GenBank/DDBJ whole genome shotgun (WGS) entry which is preliminary data.</text>
</comment>
<feature type="transmembrane region" description="Helical" evidence="2">
    <location>
        <begin position="63"/>
        <end position="84"/>
    </location>
</feature>
<dbReference type="GO" id="GO:0016020">
    <property type="term" value="C:membrane"/>
    <property type="evidence" value="ECO:0007669"/>
    <property type="project" value="InterPro"/>
</dbReference>
<evidence type="ECO:0008006" key="5">
    <source>
        <dbReference type="Google" id="ProtNLM"/>
    </source>
</evidence>
<evidence type="ECO:0000313" key="3">
    <source>
        <dbReference type="EMBL" id="CAD5223279.1"/>
    </source>
</evidence>
<organism evidence="3 4">
    <name type="scientific">Bursaphelenchus okinawaensis</name>
    <dbReference type="NCBI Taxonomy" id="465554"/>
    <lineage>
        <taxon>Eukaryota</taxon>
        <taxon>Metazoa</taxon>
        <taxon>Ecdysozoa</taxon>
        <taxon>Nematoda</taxon>
        <taxon>Chromadorea</taxon>
        <taxon>Rhabditida</taxon>
        <taxon>Tylenchina</taxon>
        <taxon>Tylenchomorpha</taxon>
        <taxon>Aphelenchoidea</taxon>
        <taxon>Aphelenchoididae</taxon>
        <taxon>Bursaphelenchus</taxon>
    </lineage>
</organism>
<dbReference type="AlphaFoldDB" id="A0A811L6E0"/>
<protein>
    <recommendedName>
        <fullName evidence="5">Serpentine receptor class gamma</fullName>
    </recommendedName>
</protein>
<dbReference type="Proteomes" id="UP000783686">
    <property type="component" value="Unassembled WGS sequence"/>
</dbReference>
<dbReference type="Proteomes" id="UP000614601">
    <property type="component" value="Unassembled WGS sequence"/>
</dbReference>
<proteinExistence type="inferred from homology"/>
<dbReference type="PANTHER" id="PTHR23128:SF132">
    <property type="entry name" value="SERPENTINE RECEPTOR, CLASS E (EPSILON)-RELATED"/>
    <property type="match status" value="1"/>
</dbReference>
<keyword evidence="4" id="KW-1185">Reference proteome</keyword>
<feature type="transmembrane region" description="Helical" evidence="2">
    <location>
        <begin position="167"/>
        <end position="188"/>
    </location>
</feature>
<keyword evidence="2" id="KW-0472">Membrane</keyword>
<evidence type="ECO:0000256" key="2">
    <source>
        <dbReference type="SAM" id="Phobius"/>
    </source>
</evidence>
<evidence type="ECO:0000313" key="4">
    <source>
        <dbReference type="Proteomes" id="UP000614601"/>
    </source>
</evidence>
<dbReference type="InterPro" id="IPR004151">
    <property type="entry name" value="7TM_GPCR_serpentine_rcpt_Sre"/>
</dbReference>
<feature type="transmembrane region" description="Helical" evidence="2">
    <location>
        <begin position="194"/>
        <end position="216"/>
    </location>
</feature>
<gene>
    <name evidence="3" type="ORF">BOKJ2_LOCUS10064</name>
</gene>
<dbReference type="GO" id="GO:0007606">
    <property type="term" value="P:sensory perception of chemical stimulus"/>
    <property type="evidence" value="ECO:0007669"/>
    <property type="project" value="InterPro"/>
</dbReference>
<dbReference type="OrthoDB" id="10492188at2759"/>